<dbReference type="InterPro" id="IPR008844">
    <property type="entry name" value="Spore_GerAC-like"/>
</dbReference>
<evidence type="ECO:0000256" key="7">
    <source>
        <dbReference type="ARBA" id="ARBA00023288"/>
    </source>
</evidence>
<evidence type="ECO:0000259" key="9">
    <source>
        <dbReference type="Pfam" id="PF25198"/>
    </source>
</evidence>
<protein>
    <submittedName>
        <fullName evidence="10">Ger(X)C family spore germination protein</fullName>
    </submittedName>
</protein>
<comment type="subcellular location">
    <subcellularLocation>
        <location evidence="1">Membrane</location>
        <topology evidence="1">Lipid-anchor</topology>
    </subcellularLocation>
</comment>
<sequence>MPIKAITFPIKILIAGSFLIFLSGCWNSLELTDLAYVMGVGIDQTEDGQIELTTQMYSPTQTIGAQGGSTTEGRPYFSVITKDESVYEAIRDIPLHVGRKAQWSHMRIILIGEEFARENDISDVLDFFYRDHEPRFLSHVLITKGRTSDYWNIKPFIERTTAQQLRTIQESGTANSSKSKETRLLDLALQLNYPVKLATVPYIERTSQTPESVVSTGLAIVSDGKMHDRISTADVHNLLILTDDYNSGTIEYPCQDKENQQKNRSDTLEVSQLKTKLSPNFSESPPTIHFSTKVEGHIGEFQCSTMTTDEERQELQVHIENALKTQLEAFITYLQDEKLDVIGIGNTLYRKDPKLWEKQKENWEQIFSEIKFEIDVEVIIKSTGMTTGADLTEG</sequence>
<evidence type="ECO:0000259" key="8">
    <source>
        <dbReference type="Pfam" id="PF05504"/>
    </source>
</evidence>
<evidence type="ECO:0000256" key="2">
    <source>
        <dbReference type="ARBA" id="ARBA00007886"/>
    </source>
</evidence>
<dbReference type="PANTHER" id="PTHR35789:SF1">
    <property type="entry name" value="SPORE GERMINATION PROTEIN B3"/>
    <property type="match status" value="1"/>
</dbReference>
<evidence type="ECO:0000256" key="6">
    <source>
        <dbReference type="ARBA" id="ARBA00023139"/>
    </source>
</evidence>
<evidence type="ECO:0000256" key="4">
    <source>
        <dbReference type="ARBA" id="ARBA00022729"/>
    </source>
</evidence>
<feature type="domain" description="Spore germination protein N-terminal" evidence="9">
    <location>
        <begin position="28"/>
        <end position="204"/>
    </location>
</feature>
<keyword evidence="4" id="KW-0732">Signal</keyword>
<dbReference type="InterPro" id="IPR038501">
    <property type="entry name" value="Spore_GerAC_C_sf"/>
</dbReference>
<dbReference type="Pfam" id="PF25198">
    <property type="entry name" value="Spore_GerAC_N"/>
    <property type="match status" value="1"/>
</dbReference>
<reference evidence="10 11" key="1">
    <citation type="submission" date="2024-09" db="EMBL/GenBank/DDBJ databases">
        <authorList>
            <person name="Sun Q."/>
            <person name="Mori K."/>
        </authorList>
    </citation>
    <scope>NUCLEOTIDE SEQUENCE [LARGE SCALE GENOMIC DNA]</scope>
    <source>
        <strain evidence="10 11">NCAIM B.02610</strain>
    </source>
</reference>
<evidence type="ECO:0000313" key="11">
    <source>
        <dbReference type="Proteomes" id="UP001589838"/>
    </source>
</evidence>
<gene>
    <name evidence="10" type="ORF">ACFFHM_20165</name>
</gene>
<keyword evidence="7" id="KW-0449">Lipoprotein</keyword>
<evidence type="ECO:0000313" key="10">
    <source>
        <dbReference type="EMBL" id="MFC0472732.1"/>
    </source>
</evidence>
<dbReference type="Gene3D" id="3.30.300.210">
    <property type="entry name" value="Nutrient germinant receptor protein C, domain 3"/>
    <property type="match status" value="1"/>
</dbReference>
<dbReference type="NCBIfam" id="TIGR02887">
    <property type="entry name" value="spore_ger_x_C"/>
    <property type="match status" value="1"/>
</dbReference>
<dbReference type="RefSeq" id="WP_335962950.1">
    <property type="nucleotide sequence ID" value="NZ_JAXBLX010000038.1"/>
</dbReference>
<organism evidence="10 11">
    <name type="scientific">Halalkalibacter kiskunsagensis</name>
    <dbReference type="NCBI Taxonomy" id="1548599"/>
    <lineage>
        <taxon>Bacteria</taxon>
        <taxon>Bacillati</taxon>
        <taxon>Bacillota</taxon>
        <taxon>Bacilli</taxon>
        <taxon>Bacillales</taxon>
        <taxon>Bacillaceae</taxon>
        <taxon>Halalkalibacter</taxon>
    </lineage>
</organism>
<evidence type="ECO:0000256" key="5">
    <source>
        <dbReference type="ARBA" id="ARBA00023136"/>
    </source>
</evidence>
<dbReference type="PROSITE" id="PS51257">
    <property type="entry name" value="PROKAR_LIPOPROTEIN"/>
    <property type="match status" value="1"/>
</dbReference>
<name>A0ABV6KHD4_9BACI</name>
<dbReference type="InterPro" id="IPR046953">
    <property type="entry name" value="Spore_GerAC-like_C"/>
</dbReference>
<feature type="domain" description="Spore germination GerAC-like C-terminal" evidence="8">
    <location>
        <begin position="216"/>
        <end position="384"/>
    </location>
</feature>
<dbReference type="PANTHER" id="PTHR35789">
    <property type="entry name" value="SPORE GERMINATION PROTEIN B3"/>
    <property type="match status" value="1"/>
</dbReference>
<comment type="caution">
    <text evidence="10">The sequence shown here is derived from an EMBL/GenBank/DDBJ whole genome shotgun (WGS) entry which is preliminary data.</text>
</comment>
<keyword evidence="3" id="KW-0309">Germination</keyword>
<proteinExistence type="inferred from homology"/>
<comment type="similarity">
    <text evidence="2">Belongs to the GerABKC lipoprotein family.</text>
</comment>
<dbReference type="Proteomes" id="UP001589838">
    <property type="component" value="Unassembled WGS sequence"/>
</dbReference>
<keyword evidence="11" id="KW-1185">Reference proteome</keyword>
<evidence type="ECO:0000256" key="3">
    <source>
        <dbReference type="ARBA" id="ARBA00022544"/>
    </source>
</evidence>
<evidence type="ECO:0000256" key="1">
    <source>
        <dbReference type="ARBA" id="ARBA00004635"/>
    </source>
</evidence>
<keyword evidence="5" id="KW-0472">Membrane</keyword>
<keyword evidence="6" id="KW-0564">Palmitate</keyword>
<accession>A0ABV6KHD4</accession>
<dbReference type="InterPro" id="IPR057336">
    <property type="entry name" value="GerAC_N"/>
</dbReference>
<dbReference type="Gene3D" id="6.20.190.10">
    <property type="entry name" value="Nutrient germinant receptor protein C, domain 1"/>
    <property type="match status" value="1"/>
</dbReference>
<dbReference type="EMBL" id="JBHLUX010000086">
    <property type="protein sequence ID" value="MFC0472732.1"/>
    <property type="molecule type" value="Genomic_DNA"/>
</dbReference>
<dbReference type="Pfam" id="PF05504">
    <property type="entry name" value="Spore_GerAC"/>
    <property type="match status" value="1"/>
</dbReference>